<evidence type="ECO:0000256" key="2">
    <source>
        <dbReference type="ARBA" id="ARBA00022559"/>
    </source>
</evidence>
<dbReference type="Pfam" id="PF01328">
    <property type="entry name" value="Peroxidase_2"/>
    <property type="match status" value="1"/>
</dbReference>
<protein>
    <submittedName>
        <fullName evidence="9">Ergothioneine biosynthesis protein 1</fullName>
    </submittedName>
</protein>
<evidence type="ECO:0000256" key="5">
    <source>
        <dbReference type="ARBA" id="ARBA00023002"/>
    </source>
</evidence>
<comment type="caution">
    <text evidence="9">The sequence shown here is derived from an EMBL/GenBank/DDBJ whole genome shotgun (WGS) entry which is preliminary data.</text>
</comment>
<evidence type="ECO:0000256" key="6">
    <source>
        <dbReference type="ARBA" id="ARBA00023004"/>
    </source>
</evidence>
<organism evidence="9 10">
    <name type="scientific">Elsinoe australis</name>
    <dbReference type="NCBI Taxonomy" id="40998"/>
    <lineage>
        <taxon>Eukaryota</taxon>
        <taxon>Fungi</taxon>
        <taxon>Dikarya</taxon>
        <taxon>Ascomycota</taxon>
        <taxon>Pezizomycotina</taxon>
        <taxon>Dothideomycetes</taxon>
        <taxon>Dothideomycetidae</taxon>
        <taxon>Myriangiales</taxon>
        <taxon>Elsinoaceae</taxon>
        <taxon>Elsinoe</taxon>
    </lineage>
</organism>
<dbReference type="SUPFAM" id="SSF47571">
    <property type="entry name" value="Cloroperoxidase"/>
    <property type="match status" value="1"/>
</dbReference>
<keyword evidence="6" id="KW-0408">Iron</keyword>
<evidence type="ECO:0000313" key="10">
    <source>
        <dbReference type="Proteomes" id="UP000243723"/>
    </source>
</evidence>
<evidence type="ECO:0000256" key="7">
    <source>
        <dbReference type="ARBA" id="ARBA00025795"/>
    </source>
</evidence>
<evidence type="ECO:0000256" key="1">
    <source>
        <dbReference type="ARBA" id="ARBA00001970"/>
    </source>
</evidence>
<evidence type="ECO:0000313" key="9">
    <source>
        <dbReference type="EMBL" id="PSK53779.1"/>
    </source>
</evidence>
<dbReference type="Gene3D" id="1.10.489.10">
    <property type="entry name" value="Chloroperoxidase-like"/>
    <property type="match status" value="1"/>
</dbReference>
<sequence>MDDEPGSQMTGVCKRASVGSEYEQVRSPCPGLNAAANHGFIPYDGKDITEEDIIIGLKNAFNIGGEVAKGLFKGAIGLNPNHPNATTFSLDDLGGEGTHEHDASLSRKDRFFGDPVEFDDKIWNDTLGCFPTDNITVPQLALARESRRAQSRATNPEHKFTTINERDSWVECTTFFTVMADGRSGQVNKAFVDYLFRHERLPTEIGWQRRDTELQPSELSRYVEMLKEGAAAQEA</sequence>
<evidence type="ECO:0000256" key="4">
    <source>
        <dbReference type="ARBA" id="ARBA00022723"/>
    </source>
</evidence>
<evidence type="ECO:0000256" key="3">
    <source>
        <dbReference type="ARBA" id="ARBA00022617"/>
    </source>
</evidence>
<dbReference type="GO" id="GO:0046872">
    <property type="term" value="F:metal ion binding"/>
    <property type="evidence" value="ECO:0007669"/>
    <property type="project" value="UniProtKB-KW"/>
</dbReference>
<feature type="domain" description="Heme haloperoxidase family profile" evidence="8">
    <location>
        <begin position="5"/>
        <end position="227"/>
    </location>
</feature>
<reference evidence="9 10" key="1">
    <citation type="submission" date="2017-05" db="EMBL/GenBank/DDBJ databases">
        <title>Draft genome sequence of Elsinoe australis.</title>
        <authorList>
            <person name="Cheng Q."/>
        </authorList>
    </citation>
    <scope>NUCLEOTIDE SEQUENCE [LARGE SCALE GENOMIC DNA]</scope>
    <source>
        <strain evidence="9 10">NL1</strain>
    </source>
</reference>
<comment type="similarity">
    <text evidence="7">Belongs to the chloroperoxidase family.</text>
</comment>
<dbReference type="InterPro" id="IPR000028">
    <property type="entry name" value="Chloroperoxidase"/>
</dbReference>
<keyword evidence="3" id="KW-0349">Heme</keyword>
<comment type="cofactor">
    <cofactor evidence="1">
        <name>heme b</name>
        <dbReference type="ChEBI" id="CHEBI:60344"/>
    </cofactor>
</comment>
<dbReference type="PANTHER" id="PTHR33577:SF19">
    <property type="entry name" value="HEME HALOPEROXIDASE FAMILY PROFILE DOMAIN-CONTAINING PROTEIN-RELATED"/>
    <property type="match status" value="1"/>
</dbReference>
<keyword evidence="2" id="KW-0575">Peroxidase</keyword>
<dbReference type="EMBL" id="NHZQ01000087">
    <property type="protein sequence ID" value="PSK53779.1"/>
    <property type="molecule type" value="Genomic_DNA"/>
</dbReference>
<keyword evidence="10" id="KW-1185">Reference proteome</keyword>
<accession>A0A2P7ZZY3</accession>
<dbReference type="AlphaFoldDB" id="A0A2P7ZZY3"/>
<dbReference type="PROSITE" id="PS51405">
    <property type="entry name" value="HEME_HALOPEROXIDASE"/>
    <property type="match status" value="1"/>
</dbReference>
<dbReference type="PANTHER" id="PTHR33577">
    <property type="entry name" value="STERIGMATOCYSTIN BIOSYNTHESIS PEROXIDASE STCC-RELATED"/>
    <property type="match status" value="1"/>
</dbReference>
<dbReference type="Proteomes" id="UP000243723">
    <property type="component" value="Unassembled WGS sequence"/>
</dbReference>
<evidence type="ECO:0000259" key="8">
    <source>
        <dbReference type="PROSITE" id="PS51405"/>
    </source>
</evidence>
<gene>
    <name evidence="9" type="ORF">B9Z65_7585</name>
</gene>
<dbReference type="InterPro" id="IPR036851">
    <property type="entry name" value="Chloroperoxidase-like_sf"/>
</dbReference>
<name>A0A2P7ZZY3_9PEZI</name>
<proteinExistence type="inferred from homology"/>
<keyword evidence="5" id="KW-0560">Oxidoreductase</keyword>
<dbReference type="GO" id="GO:0004601">
    <property type="term" value="F:peroxidase activity"/>
    <property type="evidence" value="ECO:0007669"/>
    <property type="project" value="UniProtKB-KW"/>
</dbReference>
<dbReference type="OrthoDB" id="407298at2759"/>
<keyword evidence="4" id="KW-0479">Metal-binding</keyword>